<dbReference type="EMBL" id="BPUS01000022">
    <property type="protein sequence ID" value="GJH29335.1"/>
    <property type="molecule type" value="Genomic_DNA"/>
</dbReference>
<evidence type="ECO:0000259" key="1">
    <source>
        <dbReference type="Pfam" id="PF01695"/>
    </source>
</evidence>
<dbReference type="PANTHER" id="PTHR30050:SF4">
    <property type="entry name" value="ATP-BINDING PROTEIN RV3427C IN INSERTION SEQUENCE-RELATED"/>
    <property type="match status" value="1"/>
</dbReference>
<feature type="domain" description="IstB-like ATP-binding" evidence="1">
    <location>
        <begin position="10"/>
        <end position="218"/>
    </location>
</feature>
<protein>
    <recommendedName>
        <fullName evidence="1">IstB-like ATP-binding domain-containing protein</fullName>
    </recommendedName>
</protein>
<dbReference type="AlphaFoldDB" id="A0AA37IGI0"/>
<accession>A0AA37IGI0</accession>
<dbReference type="InterPro" id="IPR027417">
    <property type="entry name" value="P-loop_NTPase"/>
</dbReference>
<dbReference type="GO" id="GO:0006260">
    <property type="term" value="P:DNA replication"/>
    <property type="evidence" value="ECO:0007669"/>
    <property type="project" value="TreeGrafter"/>
</dbReference>
<sequence length="328" mass="37184">MNPIPELTSSLKQLRLSGILDTLEARNREAIDRKLAYTDFLTLLIQDEIARRDHRKLDARMRRANFRGQKTLEGFDFDRLPNLNRAVVHDLATCRFIDEKVSVLIAGPCGTGKSHLAQALGHSAARQGHDVLFMTQTRLLSTLRNAQAVGSYERRFQVLAKVPLLIIDDFGLKPMRTPEDEDFHDLIAERYERTSTVLTSNLDFTEWGDAFATNKMLGAATLVACDTRHTASCSTARATVFHARCPRATNHHLRKEVKTRILDPRSSPESGAFRWRHYAENTRLLYGEKQQFATPLTTQTVAVPMPSRSRRRSAASCWARSAQLRVQE</sequence>
<dbReference type="GO" id="GO:0005524">
    <property type="term" value="F:ATP binding"/>
    <property type="evidence" value="ECO:0007669"/>
    <property type="project" value="InterPro"/>
</dbReference>
<dbReference type="NCBIfam" id="NF038214">
    <property type="entry name" value="IS21_help_AAA"/>
    <property type="match status" value="1"/>
</dbReference>
<gene>
    <name evidence="2" type="ORF">CBA19CS42_32485</name>
</gene>
<dbReference type="PANTHER" id="PTHR30050">
    <property type="entry name" value="CHROMOSOMAL REPLICATION INITIATOR PROTEIN DNAA"/>
    <property type="match status" value="1"/>
</dbReference>
<proteinExistence type="predicted"/>
<reference evidence="2" key="1">
    <citation type="submission" date="2022-09" db="EMBL/GenBank/DDBJ databases">
        <title>Isolation and characterization of 3-chlorobenzoate degrading bacteria from soils in Shizuoka.</title>
        <authorList>
            <person name="Ifat A."/>
            <person name="Ogawa N."/>
            <person name="Kimbara K."/>
            <person name="Moriuchi R."/>
            <person name="Dohra H."/>
            <person name="Shintani M."/>
        </authorList>
    </citation>
    <scope>NUCLEOTIDE SEQUENCE</scope>
    <source>
        <strain evidence="2">19CS4-2</strain>
    </source>
</reference>
<dbReference type="InterPro" id="IPR047661">
    <property type="entry name" value="IstB"/>
</dbReference>
<dbReference type="CDD" id="cd00009">
    <property type="entry name" value="AAA"/>
    <property type="match status" value="1"/>
</dbReference>
<dbReference type="Gene3D" id="3.40.50.300">
    <property type="entry name" value="P-loop containing nucleotide triphosphate hydrolases"/>
    <property type="match status" value="1"/>
</dbReference>
<comment type="caution">
    <text evidence="2">The sequence shown here is derived from an EMBL/GenBank/DDBJ whole genome shotgun (WGS) entry which is preliminary data.</text>
</comment>
<dbReference type="Pfam" id="PF01695">
    <property type="entry name" value="IstB_IS21"/>
    <property type="match status" value="1"/>
</dbReference>
<organism evidence="2 3">
    <name type="scientific">Caballeronia novacaledonica</name>
    <dbReference type="NCBI Taxonomy" id="1544861"/>
    <lineage>
        <taxon>Bacteria</taxon>
        <taxon>Pseudomonadati</taxon>
        <taxon>Pseudomonadota</taxon>
        <taxon>Betaproteobacteria</taxon>
        <taxon>Burkholderiales</taxon>
        <taxon>Burkholderiaceae</taxon>
        <taxon>Caballeronia</taxon>
    </lineage>
</organism>
<evidence type="ECO:0000313" key="3">
    <source>
        <dbReference type="Proteomes" id="UP001055111"/>
    </source>
</evidence>
<dbReference type="Proteomes" id="UP001055111">
    <property type="component" value="Unassembled WGS sequence"/>
</dbReference>
<evidence type="ECO:0000313" key="2">
    <source>
        <dbReference type="EMBL" id="GJH29335.1"/>
    </source>
</evidence>
<dbReference type="SUPFAM" id="SSF52540">
    <property type="entry name" value="P-loop containing nucleoside triphosphate hydrolases"/>
    <property type="match status" value="1"/>
</dbReference>
<dbReference type="InterPro" id="IPR002611">
    <property type="entry name" value="IstB_ATP-bd"/>
</dbReference>
<name>A0AA37IGI0_9BURK</name>